<evidence type="ECO:0000256" key="2">
    <source>
        <dbReference type="ARBA" id="ARBA00010100"/>
    </source>
</evidence>
<feature type="transmembrane region" description="Helical" evidence="8">
    <location>
        <begin position="302"/>
        <end position="321"/>
    </location>
</feature>
<feature type="transmembrane region" description="Helical" evidence="8">
    <location>
        <begin position="333"/>
        <end position="352"/>
    </location>
</feature>
<dbReference type="EMBL" id="SMFM01000008">
    <property type="protein sequence ID" value="TDD74689.1"/>
    <property type="molecule type" value="Genomic_DNA"/>
</dbReference>
<dbReference type="RefSeq" id="WP_131910475.1">
    <property type="nucleotide sequence ID" value="NZ_SMFM01000008.1"/>
</dbReference>
<evidence type="ECO:0000256" key="6">
    <source>
        <dbReference type="ARBA" id="ARBA00022989"/>
    </source>
</evidence>
<feature type="transmembrane region" description="Helical" evidence="8">
    <location>
        <begin position="12"/>
        <end position="36"/>
    </location>
</feature>
<evidence type="ECO:0000313" key="9">
    <source>
        <dbReference type="EMBL" id="TDD74689.1"/>
    </source>
</evidence>
<protein>
    <recommendedName>
        <fullName evidence="8">L-lactate permease</fullName>
    </recommendedName>
</protein>
<comment type="similarity">
    <text evidence="2 8">Belongs to the lactate permease family.</text>
</comment>
<feature type="transmembrane region" description="Helical" evidence="8">
    <location>
        <begin position="207"/>
        <end position="224"/>
    </location>
</feature>
<dbReference type="GO" id="GO:0015129">
    <property type="term" value="F:lactate transmembrane transporter activity"/>
    <property type="evidence" value="ECO:0007669"/>
    <property type="project" value="UniProtKB-UniRule"/>
</dbReference>
<dbReference type="AlphaFoldDB" id="A0A4R5ASA9"/>
<dbReference type="GO" id="GO:0005886">
    <property type="term" value="C:plasma membrane"/>
    <property type="evidence" value="ECO:0007669"/>
    <property type="project" value="UniProtKB-SubCell"/>
</dbReference>
<evidence type="ECO:0000256" key="3">
    <source>
        <dbReference type="ARBA" id="ARBA00022448"/>
    </source>
</evidence>
<evidence type="ECO:0000256" key="5">
    <source>
        <dbReference type="ARBA" id="ARBA00022692"/>
    </source>
</evidence>
<evidence type="ECO:0000256" key="4">
    <source>
        <dbReference type="ARBA" id="ARBA00022475"/>
    </source>
</evidence>
<evidence type="ECO:0000256" key="1">
    <source>
        <dbReference type="ARBA" id="ARBA00004651"/>
    </source>
</evidence>
<dbReference type="InterPro" id="IPR003804">
    <property type="entry name" value="Lactate_perm"/>
</dbReference>
<feature type="transmembrane region" description="Helical" evidence="8">
    <location>
        <begin position="176"/>
        <end position="195"/>
    </location>
</feature>
<name>A0A4R5ASA9_9FLAO</name>
<keyword evidence="10" id="KW-1185">Reference proteome</keyword>
<evidence type="ECO:0000256" key="8">
    <source>
        <dbReference type="RuleBase" id="RU365092"/>
    </source>
</evidence>
<accession>A0A4R5ASA9</accession>
<gene>
    <name evidence="9" type="ORF">E0F89_14410</name>
</gene>
<sequence length="473" mass="52708">MMEIYNLLGSLFILIFCGLFLRKVWLGAAMALLVYVAVKSFYHIDYNYIISPIITGIIISVELSFLLFGAYLFYTLLQANNYFETLNKIMSSFSSKLSVVIILCYFLGSFMEGIAGFGIPAMLIAPMLLSLGFKPLTCIILPLAANTTAVTFGALGTPLKVGLGIYEPDAVVKYTVLLNFIPAIALPFLLAFLYEKTEGTKLNWYKSWKMLLAAGVIYGVLYRITGTFTIEYVSVISGIIGLLIFVFLNVPKNENPPLFVWLKTFYPYLAFIVFLLIAKFFLSDSYWIISHHAKPVSLYQPGAIFILTGFLYYFFIVKSQFSCYYQCKETLHITLKPIITILLLVCYAQLIRNELSVVAQAFLNNYNDTAKLFINPLLGVSGSFLSGSATMSNIIFGKAIQSAAIISTNLPLLIALFHTGSAIGNAISLQNILMVQSVVNEQLVNYSKILKLNLIIVGIYLLIVIIYSLILIK</sequence>
<organism evidence="9 10">
    <name type="scientific">Flavobacterium caseinilyticum</name>
    <dbReference type="NCBI Taxonomy" id="2541732"/>
    <lineage>
        <taxon>Bacteria</taxon>
        <taxon>Pseudomonadati</taxon>
        <taxon>Bacteroidota</taxon>
        <taxon>Flavobacteriia</taxon>
        <taxon>Flavobacteriales</taxon>
        <taxon>Flavobacteriaceae</taxon>
        <taxon>Flavobacterium</taxon>
    </lineage>
</organism>
<evidence type="ECO:0000313" key="10">
    <source>
        <dbReference type="Proteomes" id="UP000295278"/>
    </source>
</evidence>
<feature type="transmembrane region" description="Helical" evidence="8">
    <location>
        <begin position="260"/>
        <end position="282"/>
    </location>
</feature>
<feature type="transmembrane region" description="Helical" evidence="8">
    <location>
        <begin position="372"/>
        <end position="396"/>
    </location>
</feature>
<dbReference type="PANTHER" id="PTHR30003:SF0">
    <property type="entry name" value="GLYCOLATE PERMEASE GLCA-RELATED"/>
    <property type="match status" value="1"/>
</dbReference>
<keyword evidence="7 8" id="KW-0472">Membrane</keyword>
<dbReference type="PANTHER" id="PTHR30003">
    <property type="entry name" value="L-LACTATE PERMEASE"/>
    <property type="match status" value="1"/>
</dbReference>
<keyword evidence="3 8" id="KW-0813">Transport</keyword>
<keyword evidence="5 8" id="KW-0812">Transmembrane</keyword>
<feature type="transmembrane region" description="Helical" evidence="8">
    <location>
        <begin position="230"/>
        <end position="248"/>
    </location>
</feature>
<proteinExistence type="inferred from homology"/>
<feature type="transmembrane region" description="Helical" evidence="8">
    <location>
        <begin position="136"/>
        <end position="156"/>
    </location>
</feature>
<keyword evidence="4 8" id="KW-1003">Cell membrane</keyword>
<comment type="caution">
    <text evidence="9">The sequence shown here is derived from an EMBL/GenBank/DDBJ whole genome shotgun (WGS) entry which is preliminary data.</text>
</comment>
<dbReference type="GO" id="GO:0015295">
    <property type="term" value="F:solute:proton symporter activity"/>
    <property type="evidence" value="ECO:0007669"/>
    <property type="project" value="TreeGrafter"/>
</dbReference>
<feature type="transmembrane region" description="Helical" evidence="8">
    <location>
        <begin position="408"/>
        <end position="429"/>
    </location>
</feature>
<feature type="transmembrane region" description="Helical" evidence="8">
    <location>
        <begin position="48"/>
        <end position="77"/>
    </location>
</feature>
<dbReference type="OrthoDB" id="9761056at2"/>
<keyword evidence="6 8" id="KW-1133">Transmembrane helix</keyword>
<dbReference type="Proteomes" id="UP000295278">
    <property type="component" value="Unassembled WGS sequence"/>
</dbReference>
<feature type="transmembrane region" description="Helical" evidence="8">
    <location>
        <begin position="449"/>
        <end position="472"/>
    </location>
</feature>
<dbReference type="Pfam" id="PF02652">
    <property type="entry name" value="Lactate_perm"/>
    <property type="match status" value="2"/>
</dbReference>
<feature type="transmembrane region" description="Helical" evidence="8">
    <location>
        <begin position="97"/>
        <end position="124"/>
    </location>
</feature>
<reference evidence="9 10" key="1">
    <citation type="submission" date="2019-03" db="EMBL/GenBank/DDBJ databases">
        <title>Flavobacterium AT-3-2 sp. nov., isolated from arctic soil.</title>
        <authorList>
            <person name="Chaudhary D.K."/>
        </authorList>
    </citation>
    <scope>NUCLEOTIDE SEQUENCE [LARGE SCALE GENOMIC DNA]</scope>
    <source>
        <strain evidence="9 10">AT-3-2</strain>
    </source>
</reference>
<evidence type="ECO:0000256" key="7">
    <source>
        <dbReference type="ARBA" id="ARBA00023136"/>
    </source>
</evidence>
<comment type="function">
    <text evidence="8">Uptake of L-lactate across the membrane. Can also transport D-lactate and glycolate.</text>
</comment>
<comment type="subcellular location">
    <subcellularLocation>
        <location evidence="1 8">Cell membrane</location>
        <topology evidence="1 8">Multi-pass membrane protein</topology>
    </subcellularLocation>
</comment>